<name>A0ABP6ILP6_9ACTN</name>
<proteinExistence type="predicted"/>
<dbReference type="RefSeq" id="WP_344978962.1">
    <property type="nucleotide sequence ID" value="NZ_BAAAVI010000058.1"/>
</dbReference>
<keyword evidence="4" id="KW-1185">Reference proteome</keyword>
<dbReference type="EMBL" id="BAAAVI010000058">
    <property type="protein sequence ID" value="GAA2897025.1"/>
    <property type="molecule type" value="Genomic_DNA"/>
</dbReference>
<evidence type="ECO:0000256" key="1">
    <source>
        <dbReference type="SAM" id="MobiDB-lite"/>
    </source>
</evidence>
<keyword evidence="2" id="KW-0472">Membrane</keyword>
<evidence type="ECO:0000313" key="4">
    <source>
        <dbReference type="Proteomes" id="UP001500831"/>
    </source>
</evidence>
<keyword evidence="2" id="KW-0812">Transmembrane</keyword>
<reference evidence="4" key="1">
    <citation type="journal article" date="2019" name="Int. J. Syst. Evol. Microbiol.">
        <title>The Global Catalogue of Microorganisms (GCM) 10K type strain sequencing project: providing services to taxonomists for standard genome sequencing and annotation.</title>
        <authorList>
            <consortium name="The Broad Institute Genomics Platform"/>
            <consortium name="The Broad Institute Genome Sequencing Center for Infectious Disease"/>
            <person name="Wu L."/>
            <person name="Ma J."/>
        </authorList>
    </citation>
    <scope>NUCLEOTIDE SEQUENCE [LARGE SCALE GENOMIC DNA]</scope>
    <source>
        <strain evidence="4">JCM 6242</strain>
    </source>
</reference>
<evidence type="ECO:0000256" key="2">
    <source>
        <dbReference type="SAM" id="Phobius"/>
    </source>
</evidence>
<keyword evidence="2" id="KW-1133">Transmembrane helix</keyword>
<protein>
    <recommendedName>
        <fullName evidence="5">DUF1109 domain-containing protein</fullName>
    </recommendedName>
</protein>
<gene>
    <name evidence="3" type="ORF">GCM10010517_62060</name>
</gene>
<dbReference type="Proteomes" id="UP001500831">
    <property type="component" value="Unassembled WGS sequence"/>
</dbReference>
<sequence>MVEQSDAFRDGSVSPRADGEESGAPETDRKLPPLTRALVGPPGRWLLPGFALTGLLLLYGSSIPGGHFLAQLLGGSLVLILGCGWVSRFVVGLLRADGRSGLRRHWVRWAAAPAMVAAVAALIGAGAPMDARFALSEASMERLARAVSAGTHTGDGEGWVGLFPVSSVDRVEGGVSFTLEDVGFVTRHGFAWRPGGPPAYDDGNHDDGDFVYRHIRGPWYEWTQLW</sequence>
<organism evidence="3 4">
    <name type="scientific">Streptosporangium fragile</name>
    <dbReference type="NCBI Taxonomy" id="46186"/>
    <lineage>
        <taxon>Bacteria</taxon>
        <taxon>Bacillati</taxon>
        <taxon>Actinomycetota</taxon>
        <taxon>Actinomycetes</taxon>
        <taxon>Streptosporangiales</taxon>
        <taxon>Streptosporangiaceae</taxon>
        <taxon>Streptosporangium</taxon>
    </lineage>
</organism>
<comment type="caution">
    <text evidence="3">The sequence shown here is derived from an EMBL/GenBank/DDBJ whole genome shotgun (WGS) entry which is preliminary data.</text>
</comment>
<feature type="transmembrane region" description="Helical" evidence="2">
    <location>
        <begin position="106"/>
        <end position="127"/>
    </location>
</feature>
<evidence type="ECO:0008006" key="5">
    <source>
        <dbReference type="Google" id="ProtNLM"/>
    </source>
</evidence>
<accession>A0ABP6ILP6</accession>
<feature type="region of interest" description="Disordered" evidence="1">
    <location>
        <begin position="1"/>
        <end position="34"/>
    </location>
</feature>
<feature type="transmembrane region" description="Helical" evidence="2">
    <location>
        <begin position="68"/>
        <end position="94"/>
    </location>
</feature>
<feature type="transmembrane region" description="Helical" evidence="2">
    <location>
        <begin position="45"/>
        <end position="62"/>
    </location>
</feature>
<evidence type="ECO:0000313" key="3">
    <source>
        <dbReference type="EMBL" id="GAA2897025.1"/>
    </source>
</evidence>